<dbReference type="SMART" id="SM00369">
    <property type="entry name" value="LRR_TYP"/>
    <property type="match status" value="10"/>
</dbReference>
<name>A0A8C0H8M8_CHEAB</name>
<dbReference type="Pfam" id="PF13855">
    <property type="entry name" value="LRR_8"/>
    <property type="match status" value="2"/>
</dbReference>
<reference evidence="16" key="2">
    <citation type="submission" date="2025-09" db="UniProtKB">
        <authorList>
            <consortium name="Ensembl"/>
        </authorList>
    </citation>
    <scope>IDENTIFICATION</scope>
</reference>
<evidence type="ECO:0000256" key="13">
    <source>
        <dbReference type="ARBA" id="ARBA00078841"/>
    </source>
</evidence>
<dbReference type="GO" id="GO:0019901">
    <property type="term" value="F:protein kinase binding"/>
    <property type="evidence" value="ECO:0007669"/>
    <property type="project" value="TreeGrafter"/>
</dbReference>
<feature type="region of interest" description="Disordered" evidence="14">
    <location>
        <begin position="1156"/>
        <end position="1177"/>
    </location>
</feature>
<keyword evidence="4" id="KW-0963">Cytoplasm</keyword>
<evidence type="ECO:0000313" key="16">
    <source>
        <dbReference type="Ensembl" id="ENSCABP00000015358.1"/>
    </source>
</evidence>
<keyword evidence="8" id="KW-0770">Synapse</keyword>
<dbReference type="SMART" id="SM00365">
    <property type="entry name" value="LRR_SD22"/>
    <property type="match status" value="5"/>
</dbReference>
<evidence type="ECO:0000256" key="2">
    <source>
        <dbReference type="ARBA" id="ARBA00007772"/>
    </source>
</evidence>
<feature type="region of interest" description="Disordered" evidence="14">
    <location>
        <begin position="1239"/>
        <end position="1276"/>
    </location>
</feature>
<dbReference type="InterPro" id="IPR003591">
    <property type="entry name" value="Leu-rich_rpt_typical-subtyp"/>
</dbReference>
<evidence type="ECO:0000256" key="10">
    <source>
        <dbReference type="ARBA" id="ARBA00059232"/>
    </source>
</evidence>
<feature type="region of interest" description="Disordered" evidence="14">
    <location>
        <begin position="1192"/>
        <end position="1220"/>
    </location>
</feature>
<gene>
    <name evidence="16" type="primary">LRRC7</name>
</gene>
<dbReference type="Pfam" id="PF23598">
    <property type="entry name" value="LRR_14"/>
    <property type="match status" value="1"/>
</dbReference>
<dbReference type="GO" id="GO:0098609">
    <property type="term" value="P:cell-cell adhesion"/>
    <property type="evidence" value="ECO:0007669"/>
    <property type="project" value="TreeGrafter"/>
</dbReference>
<feature type="compositionally biased region" description="Basic and acidic residues" evidence="14">
    <location>
        <begin position="1087"/>
        <end position="1101"/>
    </location>
</feature>
<dbReference type="PROSITE" id="PS50106">
    <property type="entry name" value="PDZ"/>
    <property type="match status" value="1"/>
</dbReference>
<feature type="compositionally biased region" description="Basic and acidic residues" evidence="14">
    <location>
        <begin position="1200"/>
        <end position="1209"/>
    </location>
</feature>
<dbReference type="GO" id="GO:0014069">
    <property type="term" value="C:postsynaptic density"/>
    <property type="evidence" value="ECO:0007669"/>
    <property type="project" value="UniProtKB-SubCell"/>
</dbReference>
<dbReference type="OMA" id="DGYPEQX"/>
<dbReference type="GO" id="GO:0043194">
    <property type="term" value="C:axon initial segment"/>
    <property type="evidence" value="ECO:0007669"/>
    <property type="project" value="TreeGrafter"/>
</dbReference>
<dbReference type="Gene3D" id="3.80.10.10">
    <property type="entry name" value="Ribonuclease Inhibitor"/>
    <property type="match status" value="3"/>
</dbReference>
<dbReference type="InterPro" id="IPR032675">
    <property type="entry name" value="LRR_dom_sf"/>
</dbReference>
<comment type="subcellular location">
    <subcellularLocation>
        <location evidence="1">Cytoplasm</location>
    </subcellularLocation>
    <subcellularLocation>
        <location evidence="9">Postsynaptic density</location>
    </subcellularLocation>
</comment>
<dbReference type="InterPro" id="IPR050614">
    <property type="entry name" value="Synaptic_Scaffolding_LAP-MAGUK"/>
</dbReference>
<dbReference type="Proteomes" id="UP000694404">
    <property type="component" value="Unplaced"/>
</dbReference>
<dbReference type="InterPro" id="IPR055414">
    <property type="entry name" value="LRR_R13L4/SHOC2-like"/>
</dbReference>
<feature type="compositionally biased region" description="Basic and acidic residues" evidence="14">
    <location>
        <begin position="620"/>
        <end position="634"/>
    </location>
</feature>
<dbReference type="PROSITE" id="PS51450">
    <property type="entry name" value="LRR"/>
    <property type="match status" value="5"/>
</dbReference>
<accession>A0A8C0H8M8</accession>
<evidence type="ECO:0000256" key="6">
    <source>
        <dbReference type="ARBA" id="ARBA00022614"/>
    </source>
</evidence>
<dbReference type="InterPro" id="IPR001478">
    <property type="entry name" value="PDZ"/>
</dbReference>
<comment type="similarity">
    <text evidence="2">Belongs to the LAP (LRR and PDZ) protein family.</text>
</comment>
<evidence type="ECO:0000256" key="12">
    <source>
        <dbReference type="ARBA" id="ARBA00072644"/>
    </source>
</evidence>
<dbReference type="GeneTree" id="ENSGT00940000156262"/>
<evidence type="ECO:0000256" key="3">
    <source>
        <dbReference type="ARBA" id="ARBA00022481"/>
    </source>
</evidence>
<keyword evidence="5" id="KW-0597">Phosphoprotein</keyword>
<dbReference type="FunFam" id="3.80.10.10:FF:000061">
    <property type="entry name" value="leucine-rich repeat-containing protein 7 isoform X1"/>
    <property type="match status" value="1"/>
</dbReference>
<feature type="region of interest" description="Disordered" evidence="14">
    <location>
        <begin position="1082"/>
        <end position="1101"/>
    </location>
</feature>
<feature type="region of interest" description="Disordered" evidence="14">
    <location>
        <begin position="620"/>
        <end position="661"/>
    </location>
</feature>
<reference evidence="16" key="1">
    <citation type="submission" date="2025-08" db="UniProtKB">
        <authorList>
            <consortium name="Ensembl"/>
        </authorList>
    </citation>
    <scope>IDENTIFICATION</scope>
</reference>
<evidence type="ECO:0000256" key="5">
    <source>
        <dbReference type="ARBA" id="ARBA00022553"/>
    </source>
</evidence>
<evidence type="ECO:0000256" key="4">
    <source>
        <dbReference type="ARBA" id="ARBA00022490"/>
    </source>
</evidence>
<comment type="function">
    <text evidence="10">Required for normal synaptic spine architecture and function. Necessary for DISC1 and GRM5 localization to postsynaptic density complexes and for both N-methyl D-aspartate receptor-dependent and metabotropic glutamate receptor-dependent long term depression.</text>
</comment>
<feature type="compositionally biased region" description="Polar residues" evidence="14">
    <location>
        <begin position="1243"/>
        <end position="1265"/>
    </location>
</feature>
<evidence type="ECO:0000259" key="15">
    <source>
        <dbReference type="PROSITE" id="PS50106"/>
    </source>
</evidence>
<sequence>VQCLEMTTKRKIIGRLVPCRCFRGEEEIISVLDYSHCSLQQVPKEVFNLERTLEELYLDANQIEDLPKQLFNCQALRKLSIPDNDLSSLPTTIASLVNLKELDISKNGIQDFPETIKCCKCLTIIEASVNPISKLPDGFTQLLNLTQLYLNDAFLEFLPANFGRSMHKLTQLERLDLGNNEFSELPEVLEQIQNLKELWMDNNSLQMLPGSIGKLKQLVYLDMSKNRIETIDLDVSGCEALEDLLLSSNMLQQLPDSLGLLKRLTTLKVDDNQLTVLPNAIGNLSLLEEFDCSCNELESLPSTIGYLHSLRTLAVDENFLSELPREIGSCKNVTVMSLRSNKLEFLPDEIGQMQKLRVLNLSDNRLKNLPFTFTKLKELAALWLSDNQSKALIPLQTEAHPETKQRVLTNYMFPQQPRGDEDFQSDSDSFNPTLWEEQRQQRMTVAFEFEEKKEEEENAGKVKQISQLTEVLHGLLGLPSFPPWIQETENSQICSGSTPLPIHQSSLQPIISPMDLHKVEINLKRYPTPYPEDLKNMVKSVQNLVGKTSLGVRPENSTPAANSEQIMKEKYEHKWPMATKEISVEDSFGHPANDMRIAELRPSMAEAPLYQPKLVLLGKEKKESTDESEADKIHCLNNSVSSGTYSDYSPSQASSGSSNARVKMGSLQTTAKEAVNNSLWGNRLAQSFPQPLETKPLLSQLESAPVGNLQQRNDRHPMSDTFADSWNDAPHYDNTGFVAEESTVENPSTNPLLCAKSRSTSAHGRRPLIRQDRIVGIPLELEQPTLRDTPESEVPPSNPWQNWTRTPSPFEDRTAFPSKLESTPTTSPLPERKDHIKESPEAASTFSPGVAWEYHDSNANRSLSNVFSHIHCRPESSKSVIAMSKSTERLSPMMRDLKTSKFKKSQSIDEIDIGTYKVYNIPLENYASRNDNAGTHERLDKMIGQEHGMSSMSRSQSVPMLDDELLSYGSVKVQQQQKPSVTKKVYQFDQSFNPQGAVEVKAEKRIPPPFQHNPEYVPQQSKNIAKDLVSPRAYRGYPPMEHMFSFSQPSVNEEAVNAQFSTQGSRSGFLRRADSLASSTEMSMYRRVSEPHELPQSDRYSRPQYRAAMERQSSISVSETQFLKRNGRYEDEHPSYQEVKAQSGSFPVKNLTQRRPLSARSYSTESYGTSQTRPVSARPTMAALLEKIPSDYNLGNYGDKPSDNSDIKTRPTPVKGNESCAKMPADWRQQLLRHIEARRLDRTPSQQSNILDNGQEDVSASSQWNPYPLGRRDVPPETITKKAGSHIQTLMGSQSLQHRSREQQYEGNMNKVTIQQFQSPLPIQIPSSQSSRAPQAGRCLIQTKGQRSMDGYQEQFCVRIEKNPGLGFSISGGISGQGNPFKPSDKGIFVTRVQPDGPASSLLQPGDKILKANGHSFVHMEHEKAVLLLKSFQNTVDLVIQRELTV</sequence>
<feature type="compositionally biased region" description="Basic and acidic residues" evidence="14">
    <location>
        <begin position="830"/>
        <end position="840"/>
    </location>
</feature>
<comment type="subunit">
    <text evidence="11">Interacts with CNKSR2 and DLG4. Interacts with CTNND2/Catenin delta-2. Forms a complex with N-cadherin through CTNND2. Interacts with CAMK2A.</text>
</comment>
<organism evidence="16 17">
    <name type="scientific">Chelonoidis abingdonii</name>
    <name type="common">Abingdon island giant tortoise</name>
    <name type="synonym">Testudo abingdonii</name>
    <dbReference type="NCBI Taxonomy" id="106734"/>
    <lineage>
        <taxon>Eukaryota</taxon>
        <taxon>Metazoa</taxon>
        <taxon>Chordata</taxon>
        <taxon>Craniata</taxon>
        <taxon>Vertebrata</taxon>
        <taxon>Euteleostomi</taxon>
        <taxon>Archelosauria</taxon>
        <taxon>Testudinata</taxon>
        <taxon>Testudines</taxon>
        <taxon>Cryptodira</taxon>
        <taxon>Durocryptodira</taxon>
        <taxon>Testudinoidea</taxon>
        <taxon>Testudinidae</taxon>
        <taxon>Chelonoidis</taxon>
    </lineage>
</organism>
<dbReference type="SUPFAM" id="SSF52058">
    <property type="entry name" value="L domain-like"/>
    <property type="match status" value="2"/>
</dbReference>
<evidence type="ECO:0000256" key="7">
    <source>
        <dbReference type="ARBA" id="ARBA00022737"/>
    </source>
</evidence>
<evidence type="ECO:0000256" key="14">
    <source>
        <dbReference type="SAM" id="MobiDB-lite"/>
    </source>
</evidence>
<dbReference type="SUPFAM" id="SSF50156">
    <property type="entry name" value="PDZ domain-like"/>
    <property type="match status" value="1"/>
</dbReference>
<dbReference type="GO" id="GO:0005829">
    <property type="term" value="C:cytosol"/>
    <property type="evidence" value="ECO:0007669"/>
    <property type="project" value="UniProtKB-ARBA"/>
</dbReference>
<dbReference type="Gene3D" id="2.30.42.10">
    <property type="match status" value="1"/>
</dbReference>
<feature type="region of interest" description="Disordered" evidence="14">
    <location>
        <begin position="783"/>
        <end position="842"/>
    </location>
</feature>
<keyword evidence="7" id="KW-0677">Repeat</keyword>
<dbReference type="GO" id="GO:0010976">
    <property type="term" value="P:positive regulation of neuron projection development"/>
    <property type="evidence" value="ECO:0007669"/>
    <property type="project" value="TreeGrafter"/>
</dbReference>
<feature type="compositionally biased region" description="Polar residues" evidence="14">
    <location>
        <begin position="636"/>
        <end position="645"/>
    </location>
</feature>
<dbReference type="GO" id="GO:0045211">
    <property type="term" value="C:postsynaptic membrane"/>
    <property type="evidence" value="ECO:0007669"/>
    <property type="project" value="TreeGrafter"/>
</dbReference>
<keyword evidence="3" id="KW-0488">Methylation</keyword>
<dbReference type="GO" id="GO:0005912">
    <property type="term" value="C:adherens junction"/>
    <property type="evidence" value="ECO:0007669"/>
    <property type="project" value="TreeGrafter"/>
</dbReference>
<dbReference type="PANTHER" id="PTHR23119:SF48">
    <property type="entry name" value="LEUCINE-RICH REPEAT-CONTAINING PROTEIN 7"/>
    <property type="match status" value="1"/>
</dbReference>
<dbReference type="GO" id="GO:0016323">
    <property type="term" value="C:basolateral plasma membrane"/>
    <property type="evidence" value="ECO:0007669"/>
    <property type="project" value="TreeGrafter"/>
</dbReference>
<dbReference type="GO" id="GO:0098968">
    <property type="term" value="P:neurotransmitter receptor transport postsynaptic membrane to endosome"/>
    <property type="evidence" value="ECO:0007669"/>
    <property type="project" value="TreeGrafter"/>
</dbReference>
<dbReference type="FunFam" id="2.30.42.10:FF:000036">
    <property type="entry name" value="Erbin isoform 7"/>
    <property type="match status" value="1"/>
</dbReference>
<evidence type="ECO:0000256" key="11">
    <source>
        <dbReference type="ARBA" id="ARBA00062225"/>
    </source>
</evidence>
<keyword evidence="6" id="KW-0433">Leucine-rich repeat</keyword>
<evidence type="ECO:0000256" key="9">
    <source>
        <dbReference type="ARBA" id="ARBA00034105"/>
    </source>
</evidence>
<dbReference type="SMART" id="SM00228">
    <property type="entry name" value="PDZ"/>
    <property type="match status" value="1"/>
</dbReference>
<keyword evidence="17" id="KW-1185">Reference proteome</keyword>
<dbReference type="GO" id="GO:0045197">
    <property type="term" value="P:establishment or maintenance of epithelial cell apical/basal polarity"/>
    <property type="evidence" value="ECO:0007669"/>
    <property type="project" value="TreeGrafter"/>
</dbReference>
<evidence type="ECO:0000313" key="17">
    <source>
        <dbReference type="Proteomes" id="UP000694404"/>
    </source>
</evidence>
<evidence type="ECO:0000256" key="1">
    <source>
        <dbReference type="ARBA" id="ARBA00004496"/>
    </source>
</evidence>
<proteinExistence type="inferred from homology"/>
<dbReference type="Pfam" id="PF00595">
    <property type="entry name" value="PDZ"/>
    <property type="match status" value="1"/>
</dbReference>
<feature type="compositionally biased region" description="Polar residues" evidence="14">
    <location>
        <begin position="1156"/>
        <end position="1174"/>
    </location>
</feature>
<dbReference type="PANTHER" id="PTHR23119">
    <property type="entry name" value="DISCS LARGE"/>
    <property type="match status" value="1"/>
</dbReference>
<protein>
    <recommendedName>
        <fullName evidence="12">Leucine-rich repeat-containing protein 7</fullName>
    </recommendedName>
    <alternativeName>
        <fullName evidence="13">Densin-180</fullName>
    </alternativeName>
</protein>
<dbReference type="GO" id="GO:0098887">
    <property type="term" value="P:neurotransmitter receptor transport, endosome to postsynaptic membrane"/>
    <property type="evidence" value="ECO:0007669"/>
    <property type="project" value="TreeGrafter"/>
</dbReference>
<feature type="domain" description="PDZ" evidence="15">
    <location>
        <begin position="1359"/>
        <end position="1444"/>
    </location>
</feature>
<evidence type="ECO:0000256" key="8">
    <source>
        <dbReference type="ARBA" id="ARBA00023018"/>
    </source>
</evidence>
<dbReference type="FunFam" id="3.80.10.10:FF:000118">
    <property type="entry name" value="Leucine rich repeat containing 7"/>
    <property type="match status" value="1"/>
</dbReference>
<dbReference type="Ensembl" id="ENSCABT00000016827.1">
    <property type="protein sequence ID" value="ENSCABP00000015358.1"/>
    <property type="gene ID" value="ENSCABG00000011449.1"/>
</dbReference>
<dbReference type="GO" id="GO:0043113">
    <property type="term" value="P:receptor clustering"/>
    <property type="evidence" value="ECO:0007669"/>
    <property type="project" value="TreeGrafter"/>
</dbReference>
<dbReference type="InterPro" id="IPR036034">
    <property type="entry name" value="PDZ_sf"/>
</dbReference>
<dbReference type="InterPro" id="IPR001611">
    <property type="entry name" value="Leu-rich_rpt"/>
</dbReference>
<dbReference type="SMART" id="SM00364">
    <property type="entry name" value="LRR_BAC"/>
    <property type="match status" value="10"/>
</dbReference>
<feature type="compositionally biased region" description="Low complexity" evidence="14">
    <location>
        <begin position="646"/>
        <end position="658"/>
    </location>
</feature>
<dbReference type="CDD" id="cd06749">
    <property type="entry name" value="PDZ_densin_erbin-like"/>
    <property type="match status" value="1"/>
</dbReference>